<evidence type="ECO:0000313" key="1">
    <source>
        <dbReference type="EMBL" id="GLS85333.1"/>
    </source>
</evidence>
<reference evidence="1 2" key="1">
    <citation type="journal article" date="2014" name="Int. J. Syst. Evol. Microbiol.">
        <title>Complete genome sequence of Corynebacterium casei LMG S-19264T (=DSM 44701T), isolated from a smear-ripened cheese.</title>
        <authorList>
            <consortium name="US DOE Joint Genome Institute (JGI-PGF)"/>
            <person name="Walter F."/>
            <person name="Albersmeier A."/>
            <person name="Kalinowski J."/>
            <person name="Ruckert C."/>
        </authorList>
    </citation>
    <scope>NUCLEOTIDE SEQUENCE [LARGE SCALE GENOMIC DNA]</scope>
    <source>
        <strain evidence="1 2">NBRC 111766</strain>
    </source>
</reference>
<dbReference type="AlphaFoldDB" id="A0AA37TQN1"/>
<evidence type="ECO:0000313" key="2">
    <source>
        <dbReference type="Proteomes" id="UP001157355"/>
    </source>
</evidence>
<dbReference type="EMBL" id="BSPP01000002">
    <property type="protein sequence ID" value="GLS85333.1"/>
    <property type="molecule type" value="Genomic_DNA"/>
</dbReference>
<comment type="caution">
    <text evidence="1">The sequence shown here is derived from an EMBL/GenBank/DDBJ whole genome shotgun (WGS) entry which is preliminary data.</text>
</comment>
<proteinExistence type="predicted"/>
<dbReference type="Proteomes" id="UP001157355">
    <property type="component" value="Unassembled WGS sequence"/>
</dbReference>
<protein>
    <submittedName>
        <fullName evidence="1">Uncharacterized protein</fullName>
    </submittedName>
</protein>
<keyword evidence="2" id="KW-1185">Reference proteome</keyword>
<sequence>MEEALRAAGFTGIEVVDDVIYARSNPALPEFTVREIDNIWQLAQTWPLRASDPQIAAWNALHPEAPMDIYQGETRITQRATLATLPLWAELTAKMVAQCVTWRRVTRQRDEGM</sequence>
<accession>A0AA37TQN1</accession>
<dbReference type="RefSeq" id="WP_284323557.1">
    <property type="nucleotide sequence ID" value="NZ_BSPP01000002.1"/>
</dbReference>
<gene>
    <name evidence="1" type="ORF">GCM10010873_03060</name>
</gene>
<organism evidence="1 2">
    <name type="scientific">Cypionkella aquatica</name>
    <dbReference type="NCBI Taxonomy" id="1756042"/>
    <lineage>
        <taxon>Bacteria</taxon>
        <taxon>Pseudomonadati</taxon>
        <taxon>Pseudomonadota</taxon>
        <taxon>Alphaproteobacteria</taxon>
        <taxon>Rhodobacterales</taxon>
        <taxon>Paracoccaceae</taxon>
        <taxon>Cypionkella</taxon>
    </lineage>
</organism>
<name>A0AA37TQN1_9RHOB</name>